<evidence type="ECO:0008006" key="5">
    <source>
        <dbReference type="Google" id="ProtNLM"/>
    </source>
</evidence>
<feature type="transmembrane region" description="Helical" evidence="1">
    <location>
        <begin position="58"/>
        <end position="78"/>
    </location>
</feature>
<keyword evidence="4" id="KW-1185">Reference proteome</keyword>
<evidence type="ECO:0000313" key="3">
    <source>
        <dbReference type="EMBL" id="AFY96041.1"/>
    </source>
</evidence>
<dbReference type="HOGENOM" id="CLU_2315183_0_0_3"/>
<evidence type="ECO:0000313" key="4">
    <source>
        <dbReference type="Proteomes" id="UP000010366"/>
    </source>
</evidence>
<dbReference type="RefSeq" id="WP_015162127.1">
    <property type="nucleotide sequence ID" value="NC_019697.1"/>
</dbReference>
<gene>
    <name evidence="3" type="ORF">Cha6605_5145</name>
</gene>
<reference evidence="3 4" key="1">
    <citation type="submission" date="2012-05" db="EMBL/GenBank/DDBJ databases">
        <title>Finished chromosome of genome of Chamaesiphon sp. PCC 6605.</title>
        <authorList>
            <consortium name="US DOE Joint Genome Institute"/>
            <person name="Gugger M."/>
            <person name="Coursin T."/>
            <person name="Rippka R."/>
            <person name="Tandeau De Marsac N."/>
            <person name="Huntemann M."/>
            <person name="Wei C.-L."/>
            <person name="Han J."/>
            <person name="Detter J.C."/>
            <person name="Han C."/>
            <person name="Tapia R."/>
            <person name="Chen A."/>
            <person name="Kyrpides N."/>
            <person name="Mavromatis K."/>
            <person name="Markowitz V."/>
            <person name="Szeto E."/>
            <person name="Ivanova N."/>
            <person name="Pagani I."/>
            <person name="Pati A."/>
            <person name="Goodwin L."/>
            <person name="Nordberg H.P."/>
            <person name="Cantor M.N."/>
            <person name="Hua S.X."/>
            <person name="Woyke T."/>
            <person name="Kerfeld C.A."/>
        </authorList>
    </citation>
    <scope>NUCLEOTIDE SEQUENCE [LARGE SCALE GENOMIC DNA]</scope>
    <source>
        <strain evidence="4">ATCC 27169 / PCC 6605</strain>
    </source>
</reference>
<sequence length="99" mass="10908">MTIKHLTPVLFGLILSSGLTAASATAQPPIGLDRDIPAQNSVTLSTASTQQLERVSDFLLQLVYFGLPSTLIFAVLIYNQRKQQQTQLVAQLVRIRDKK</sequence>
<proteinExistence type="predicted"/>
<organism evidence="3 4">
    <name type="scientific">Chamaesiphon minutus (strain ATCC 27169 / PCC 6605)</name>
    <dbReference type="NCBI Taxonomy" id="1173020"/>
    <lineage>
        <taxon>Bacteria</taxon>
        <taxon>Bacillati</taxon>
        <taxon>Cyanobacteriota</taxon>
        <taxon>Cyanophyceae</taxon>
        <taxon>Gomontiellales</taxon>
        <taxon>Chamaesiphonaceae</taxon>
        <taxon>Chamaesiphon</taxon>
    </lineage>
</organism>
<feature type="chain" id="PRO_5003937175" description="CcmD family protein" evidence="2">
    <location>
        <begin position="22"/>
        <end position="99"/>
    </location>
</feature>
<dbReference type="EMBL" id="CP003600">
    <property type="protein sequence ID" value="AFY96041.1"/>
    <property type="molecule type" value="Genomic_DNA"/>
</dbReference>
<feature type="signal peptide" evidence="2">
    <location>
        <begin position="1"/>
        <end position="21"/>
    </location>
</feature>
<accession>K9UNL9</accession>
<keyword evidence="1" id="KW-0812">Transmembrane</keyword>
<keyword evidence="1" id="KW-1133">Transmembrane helix</keyword>
<dbReference type="AlphaFoldDB" id="K9UNL9"/>
<protein>
    <recommendedName>
        <fullName evidence="5">CcmD family protein</fullName>
    </recommendedName>
</protein>
<dbReference type="OrthoDB" id="9846727at2"/>
<dbReference type="Proteomes" id="UP000010366">
    <property type="component" value="Chromosome"/>
</dbReference>
<keyword evidence="2" id="KW-0732">Signal</keyword>
<evidence type="ECO:0000256" key="2">
    <source>
        <dbReference type="SAM" id="SignalP"/>
    </source>
</evidence>
<name>K9UNL9_CHAP6</name>
<keyword evidence="1" id="KW-0472">Membrane</keyword>
<evidence type="ECO:0000256" key="1">
    <source>
        <dbReference type="SAM" id="Phobius"/>
    </source>
</evidence>
<dbReference type="KEGG" id="cmp:Cha6605_5145"/>